<dbReference type="Proteomes" id="UP000618445">
    <property type="component" value="Unassembled WGS sequence"/>
</dbReference>
<proteinExistence type="predicted"/>
<reference evidence="1 2" key="1">
    <citation type="journal article" date="2020" name="ISME J.">
        <title>Comparative genomics reveals insights into cyanobacterial evolution and habitat adaptation.</title>
        <authorList>
            <person name="Chen M.Y."/>
            <person name="Teng W.K."/>
            <person name="Zhao L."/>
            <person name="Hu C.X."/>
            <person name="Zhou Y.K."/>
            <person name="Han B.P."/>
            <person name="Song L.R."/>
            <person name="Shu W.S."/>
        </authorList>
    </citation>
    <scope>NUCLEOTIDE SEQUENCE [LARGE SCALE GENOMIC DNA]</scope>
    <source>
        <strain evidence="1 2">FACHB-1050</strain>
    </source>
</reference>
<evidence type="ECO:0000313" key="2">
    <source>
        <dbReference type="Proteomes" id="UP000618445"/>
    </source>
</evidence>
<comment type="caution">
    <text evidence="1">The sequence shown here is derived from an EMBL/GenBank/DDBJ whole genome shotgun (WGS) entry which is preliminary data.</text>
</comment>
<protein>
    <submittedName>
        <fullName evidence="1">Uncharacterized protein</fullName>
    </submittedName>
</protein>
<organism evidence="1 2">
    <name type="scientific">Phormidium tenue FACHB-1050</name>
    <dbReference type="NCBI Taxonomy" id="2692857"/>
    <lineage>
        <taxon>Bacteria</taxon>
        <taxon>Bacillati</taxon>
        <taxon>Cyanobacteriota</taxon>
        <taxon>Cyanophyceae</taxon>
        <taxon>Oscillatoriophycideae</taxon>
        <taxon>Oscillatoriales</taxon>
        <taxon>Oscillatoriaceae</taxon>
        <taxon>Phormidium</taxon>
    </lineage>
</organism>
<evidence type="ECO:0000313" key="1">
    <source>
        <dbReference type="EMBL" id="MBD2316670.1"/>
    </source>
</evidence>
<gene>
    <name evidence="1" type="ORF">H6G05_07400</name>
</gene>
<dbReference type="RefSeq" id="WP_190577556.1">
    <property type="nucleotide sequence ID" value="NZ_CAWPQU010000078.1"/>
</dbReference>
<sequence length="295" mass="32851">MSQLSQNPDSLQSTASKIISSEVVTVTPSVAKTWLDLMIGNQRRPSEKVVNRYAKAMKSGQWSLGSAISFCSEGFLIDGQHRLLAVAKSGCNIDFIVIRGLPSNAIYGIDMGMPRSSVNLASLEGLSVTSIHLSILNCCFFGFDSDGLPPSLSKFDQVEALKKHFDAIEFACKRFNANGRITYAPFLAPVAKAYYSENHLRLEQFLKVLHTGFPVSANAEEDSAAISLRNLYFKERNLVAMRLNNGSTKRMHDYRKATTVLKNFILRKPLKLIKETTSNIFPVKDFDAWWKDKAA</sequence>
<accession>A0ABR8C930</accession>
<dbReference type="EMBL" id="JACJQY010000008">
    <property type="protein sequence ID" value="MBD2316670.1"/>
    <property type="molecule type" value="Genomic_DNA"/>
</dbReference>
<name>A0ABR8C930_9CYAN</name>
<keyword evidence="2" id="KW-1185">Reference proteome</keyword>